<dbReference type="EMBL" id="JOJR01000400">
    <property type="protein sequence ID" value="RCN38424.1"/>
    <property type="molecule type" value="Genomic_DNA"/>
</dbReference>
<accession>A0A368G1V8</accession>
<dbReference type="AlphaFoldDB" id="A0A368G1V8"/>
<gene>
    <name evidence="2" type="ORF">ANCCAN_15656</name>
</gene>
<proteinExistence type="predicted"/>
<name>A0A368G1V8_ANCCA</name>
<reference evidence="2 3" key="1">
    <citation type="submission" date="2014-10" db="EMBL/GenBank/DDBJ databases">
        <title>Draft genome of the hookworm Ancylostoma caninum.</title>
        <authorList>
            <person name="Mitreva M."/>
        </authorList>
    </citation>
    <scope>NUCLEOTIDE SEQUENCE [LARGE SCALE GENOMIC DNA]</scope>
    <source>
        <strain evidence="2 3">Baltimore</strain>
    </source>
</reference>
<keyword evidence="3" id="KW-1185">Reference proteome</keyword>
<organism evidence="2 3">
    <name type="scientific">Ancylostoma caninum</name>
    <name type="common">Dog hookworm</name>
    <dbReference type="NCBI Taxonomy" id="29170"/>
    <lineage>
        <taxon>Eukaryota</taxon>
        <taxon>Metazoa</taxon>
        <taxon>Ecdysozoa</taxon>
        <taxon>Nematoda</taxon>
        <taxon>Chromadorea</taxon>
        <taxon>Rhabditida</taxon>
        <taxon>Rhabditina</taxon>
        <taxon>Rhabditomorpha</taxon>
        <taxon>Strongyloidea</taxon>
        <taxon>Ancylostomatidae</taxon>
        <taxon>Ancylostomatinae</taxon>
        <taxon>Ancylostoma</taxon>
    </lineage>
</organism>
<protein>
    <submittedName>
        <fullName evidence="2">Uncharacterized protein</fullName>
    </submittedName>
</protein>
<evidence type="ECO:0000256" key="1">
    <source>
        <dbReference type="SAM" id="MobiDB-lite"/>
    </source>
</evidence>
<feature type="region of interest" description="Disordered" evidence="1">
    <location>
        <begin position="88"/>
        <end position="112"/>
    </location>
</feature>
<evidence type="ECO:0000313" key="2">
    <source>
        <dbReference type="EMBL" id="RCN38424.1"/>
    </source>
</evidence>
<dbReference type="STRING" id="29170.A0A368G1V8"/>
<evidence type="ECO:0000313" key="3">
    <source>
        <dbReference type="Proteomes" id="UP000252519"/>
    </source>
</evidence>
<dbReference type="Proteomes" id="UP000252519">
    <property type="component" value="Unassembled WGS sequence"/>
</dbReference>
<sequence length="112" mass="12355">MGVVLAFALGVVNAHSMIKLVKCSQHLSKKKQLNEDSNRSAVTGIPMTSPSEKTRNTVSAFITALSGHFRKRLGIASFSKWTYKWERRGSRGKARGTQLRQHGRGGICKPES</sequence>
<feature type="region of interest" description="Disordered" evidence="1">
    <location>
        <begin position="31"/>
        <end position="53"/>
    </location>
</feature>
<comment type="caution">
    <text evidence="2">The sequence shown here is derived from an EMBL/GenBank/DDBJ whole genome shotgun (WGS) entry which is preliminary data.</text>
</comment>